<proteinExistence type="predicted"/>
<evidence type="ECO:0000313" key="4">
    <source>
        <dbReference type="Proteomes" id="UP000239010"/>
    </source>
</evidence>
<dbReference type="RefSeq" id="WP_104205545.1">
    <property type="nucleotide sequence ID" value="NZ_PHND01000001.1"/>
</dbReference>
<keyword evidence="2" id="KW-1133">Transmembrane helix</keyword>
<comment type="caution">
    <text evidence="3">The sequence shown here is derived from an EMBL/GenBank/DDBJ whole genome shotgun (WGS) entry which is preliminary data.</text>
</comment>
<reference evidence="3 4" key="1">
    <citation type="submission" date="2017-11" db="EMBL/GenBank/DDBJ databases">
        <title>Genome sequence of Entomoplasma ellychniae ELCN-1 (ATCC 43707).</title>
        <authorList>
            <person name="Lo W.-S."/>
            <person name="Gasparich G.E."/>
            <person name="Kuo C.-H."/>
        </authorList>
    </citation>
    <scope>NUCLEOTIDE SEQUENCE [LARGE SCALE GENOMIC DNA]</scope>
    <source>
        <strain evidence="3 4">ELCN-1</strain>
    </source>
</reference>
<sequence>MNRINASNTDSKKSKKEVHEFKKNSIEQDINSKVEKHDSKAMYKSINYKVSKKMRWYDYLTVLSVSTTYIIISLLMQRFIKFSKNGNNIFEILITTGFILFIALFIINGYLRNKKTAKYFNNKIKRYETTLDEKEGFSRRISKIFILISLILFITSIACWLIL</sequence>
<feature type="transmembrane region" description="Helical" evidence="2">
    <location>
        <begin position="144"/>
        <end position="162"/>
    </location>
</feature>
<keyword evidence="4" id="KW-1185">Reference proteome</keyword>
<feature type="region of interest" description="Disordered" evidence="1">
    <location>
        <begin position="1"/>
        <end position="22"/>
    </location>
</feature>
<feature type="transmembrane region" description="Helical" evidence="2">
    <location>
        <begin position="59"/>
        <end position="80"/>
    </location>
</feature>
<name>A0A8E2QWV2_9MOLU</name>
<keyword evidence="2" id="KW-0812">Transmembrane</keyword>
<protein>
    <recommendedName>
        <fullName evidence="5">DUF3899 domain-containing protein</fullName>
    </recommendedName>
</protein>
<evidence type="ECO:0000256" key="2">
    <source>
        <dbReference type="SAM" id="Phobius"/>
    </source>
</evidence>
<keyword evidence="2" id="KW-0472">Membrane</keyword>
<accession>A0A8E2QWV2</accession>
<organism evidence="3 4">
    <name type="scientific">Entomoplasma ellychniae</name>
    <dbReference type="NCBI Taxonomy" id="2114"/>
    <lineage>
        <taxon>Bacteria</taxon>
        <taxon>Bacillati</taxon>
        <taxon>Mycoplasmatota</taxon>
        <taxon>Mollicutes</taxon>
        <taxon>Entomoplasmatales</taxon>
        <taxon>Entomoplasmataceae</taxon>
        <taxon>Entomoplasma</taxon>
    </lineage>
</organism>
<dbReference type="AlphaFoldDB" id="A0A8E2QWV2"/>
<evidence type="ECO:0008006" key="5">
    <source>
        <dbReference type="Google" id="ProtNLM"/>
    </source>
</evidence>
<dbReference type="EMBL" id="PHND01000001">
    <property type="protein sequence ID" value="PPE04393.1"/>
    <property type="molecule type" value="Genomic_DNA"/>
</dbReference>
<evidence type="ECO:0000256" key="1">
    <source>
        <dbReference type="SAM" id="MobiDB-lite"/>
    </source>
</evidence>
<evidence type="ECO:0000313" key="3">
    <source>
        <dbReference type="EMBL" id="PPE04393.1"/>
    </source>
</evidence>
<dbReference type="Proteomes" id="UP000239010">
    <property type="component" value="Unassembled WGS sequence"/>
</dbReference>
<feature type="transmembrane region" description="Helical" evidence="2">
    <location>
        <begin position="92"/>
        <end position="111"/>
    </location>
</feature>
<gene>
    <name evidence="3" type="ORF">EELLY_v1c00680</name>
</gene>